<dbReference type="InterPro" id="IPR003282">
    <property type="entry name" value="T3SS_SctJ"/>
</dbReference>
<comment type="similarity">
    <text evidence="2 8">Belongs to the YscJ lipoprotein family.</text>
</comment>
<sequence length="257" mass="27776">MLVALLTLLLSGCDKPVVLNTGLTENDANDIISELSKYKIAADKQIDKEGVTVTVDADTIERSVQILNAKGLPRKSRTNLGEVFQKSGIISSPLEERARYIYALSQELESTLSQIDGVVVARVSVVLPERVAPGEPVQPASASVFIKYTADLDPDSIEPRIRRLVAASIPGLAGKSDNDLSIVFVPAEVYRDHIEKVSLGPFQLTMSQYATVKVVFFIVLILLLLGGAGMALVPRMKKMLNRKKSTSLAVVESGGQD</sequence>
<evidence type="ECO:0000313" key="10">
    <source>
        <dbReference type="EMBL" id="QKJ86326.1"/>
    </source>
</evidence>
<dbReference type="PRINTS" id="PR01338">
    <property type="entry name" value="TYPE3OMKPROT"/>
</dbReference>
<dbReference type="Pfam" id="PF01514">
    <property type="entry name" value="YscJ_FliF"/>
    <property type="match status" value="1"/>
</dbReference>
<dbReference type="GO" id="GO:0009306">
    <property type="term" value="P:protein secretion"/>
    <property type="evidence" value="ECO:0007669"/>
    <property type="project" value="InterPro"/>
</dbReference>
<dbReference type="InterPro" id="IPR043427">
    <property type="entry name" value="YscJ/FliF"/>
</dbReference>
<evidence type="ECO:0000259" key="9">
    <source>
        <dbReference type="Pfam" id="PF01514"/>
    </source>
</evidence>
<name>A0A6M8U6M5_9GAMM</name>
<keyword evidence="6 8" id="KW-0998">Cell outer membrane</keyword>
<keyword evidence="3 8" id="KW-0732">Signal</keyword>
<evidence type="ECO:0000256" key="5">
    <source>
        <dbReference type="ARBA" id="ARBA00023139"/>
    </source>
</evidence>
<feature type="transmembrane region" description="Helical" evidence="8">
    <location>
        <begin position="214"/>
        <end position="233"/>
    </location>
</feature>
<comment type="subcellular location">
    <subcellularLocation>
        <location evidence="1">Cell outer membrane</location>
        <topology evidence="1">Lipid-anchor</topology>
    </subcellularLocation>
</comment>
<organism evidence="10 11">
    <name type="scientific">Paramixta manurensis</name>
    <dbReference type="NCBI Taxonomy" id="2740817"/>
    <lineage>
        <taxon>Bacteria</taxon>
        <taxon>Pseudomonadati</taxon>
        <taxon>Pseudomonadota</taxon>
        <taxon>Gammaproteobacteria</taxon>
        <taxon>Enterobacterales</taxon>
        <taxon>Erwiniaceae</taxon>
        <taxon>Paramixta</taxon>
    </lineage>
</organism>
<dbReference type="KEGG" id="pmak:PMPD1_1367"/>
<dbReference type="AlphaFoldDB" id="A0A6M8U6M5"/>
<dbReference type="InterPro" id="IPR045851">
    <property type="entry name" value="AMP-bd_C_sf"/>
</dbReference>
<dbReference type="PANTHER" id="PTHR30046">
    <property type="entry name" value="FLAGELLAR M-RING PROTEIN"/>
    <property type="match status" value="1"/>
</dbReference>
<proteinExistence type="inferred from homology"/>
<dbReference type="NCBIfam" id="TIGR02544">
    <property type="entry name" value="III_secr_YscJ"/>
    <property type="match status" value="1"/>
</dbReference>
<keyword evidence="4 8" id="KW-0472">Membrane</keyword>
<evidence type="ECO:0000256" key="2">
    <source>
        <dbReference type="ARBA" id="ARBA00009509"/>
    </source>
</evidence>
<evidence type="ECO:0000256" key="7">
    <source>
        <dbReference type="ARBA" id="ARBA00023288"/>
    </source>
</evidence>
<reference evidence="10 11" key="1">
    <citation type="submission" date="2020-06" db="EMBL/GenBank/DDBJ databases">
        <title>Genome sequence of Paramixta manurensis strain PD-1.</title>
        <authorList>
            <person name="Lee C.W."/>
            <person name="Kim J."/>
        </authorList>
    </citation>
    <scope>NUCLEOTIDE SEQUENCE [LARGE SCALE GENOMIC DNA]</scope>
    <source>
        <strain evidence="10 11">PD-1</strain>
    </source>
</reference>
<dbReference type="EMBL" id="CP054212">
    <property type="protein sequence ID" value="QKJ86326.1"/>
    <property type="molecule type" value="Genomic_DNA"/>
</dbReference>
<dbReference type="PANTHER" id="PTHR30046:SF2">
    <property type="entry name" value="YOP PROTEINS TRANSLOCATION LIPOPROTEIN J"/>
    <property type="match status" value="1"/>
</dbReference>
<dbReference type="InterPro" id="IPR006182">
    <property type="entry name" value="FliF_N_dom"/>
</dbReference>
<dbReference type="Gene3D" id="3.30.300.30">
    <property type="match status" value="1"/>
</dbReference>
<protein>
    <recommendedName>
        <fullName evidence="8">Lipoprotein</fullName>
    </recommendedName>
</protein>
<keyword evidence="11" id="KW-1185">Reference proteome</keyword>
<gene>
    <name evidence="10" type="ORF">PMPD1_1367</name>
</gene>
<feature type="domain" description="Flagellar M-ring N-terminal" evidence="9">
    <location>
        <begin position="17"/>
        <end position="173"/>
    </location>
</feature>
<evidence type="ECO:0000256" key="1">
    <source>
        <dbReference type="ARBA" id="ARBA00004459"/>
    </source>
</evidence>
<dbReference type="Proteomes" id="UP000505325">
    <property type="component" value="Chromosome"/>
</dbReference>
<dbReference type="Gene3D" id="3.30.70.1530">
    <property type="entry name" value="Hypothetical protein rpa1041"/>
    <property type="match status" value="1"/>
</dbReference>
<evidence type="ECO:0000256" key="4">
    <source>
        <dbReference type="ARBA" id="ARBA00023136"/>
    </source>
</evidence>
<dbReference type="GO" id="GO:0009279">
    <property type="term" value="C:cell outer membrane"/>
    <property type="evidence" value="ECO:0007669"/>
    <property type="project" value="UniProtKB-SubCell"/>
</dbReference>
<keyword evidence="8" id="KW-0812">Transmembrane</keyword>
<evidence type="ECO:0000256" key="3">
    <source>
        <dbReference type="ARBA" id="ARBA00022729"/>
    </source>
</evidence>
<evidence type="ECO:0000313" key="11">
    <source>
        <dbReference type="Proteomes" id="UP000505325"/>
    </source>
</evidence>
<keyword evidence="8" id="KW-1133">Transmembrane helix</keyword>
<keyword evidence="5 8" id="KW-0564">Palmitate</keyword>
<accession>A0A6M8U6M5</accession>
<evidence type="ECO:0000256" key="6">
    <source>
        <dbReference type="ARBA" id="ARBA00023237"/>
    </source>
</evidence>
<evidence type="ECO:0000256" key="8">
    <source>
        <dbReference type="RuleBase" id="RU364102"/>
    </source>
</evidence>
<keyword evidence="7 8" id="KW-0449">Lipoprotein</keyword>